<evidence type="ECO:0000256" key="6">
    <source>
        <dbReference type="ARBA" id="ARBA00023125"/>
    </source>
</evidence>
<dbReference type="GO" id="GO:0003677">
    <property type="term" value="F:DNA binding"/>
    <property type="evidence" value="ECO:0007669"/>
    <property type="project" value="UniProtKB-UniRule"/>
</dbReference>
<evidence type="ECO:0000256" key="4">
    <source>
        <dbReference type="ARBA" id="ARBA00022723"/>
    </source>
</evidence>
<dbReference type="PANTHER" id="PTHR45866:SF12">
    <property type="entry name" value="DNA TOPOISOMERASE 4 SUBUNIT B"/>
    <property type="match status" value="1"/>
</dbReference>
<dbReference type="InterPro" id="IPR000565">
    <property type="entry name" value="Topo_IIA_B"/>
</dbReference>
<feature type="region of interest" description="Disordered" evidence="10">
    <location>
        <begin position="391"/>
        <end position="421"/>
    </location>
</feature>
<reference evidence="12 13" key="1">
    <citation type="submission" date="2016-02" db="EMBL/GenBank/DDBJ databases">
        <authorList>
            <consortium name="Pathogen Informatics"/>
        </authorList>
    </citation>
    <scope>NUCLEOTIDE SEQUENCE [LARGE SCALE GENOMIC DNA]</scope>
    <source>
        <strain evidence="12 13">LSS23</strain>
    </source>
</reference>
<feature type="binding site" evidence="9">
    <location>
        <position position="78"/>
    </location>
    <ligand>
        <name>ATP</name>
        <dbReference type="ChEBI" id="CHEBI:30616"/>
    </ligand>
</feature>
<dbReference type="InterPro" id="IPR005740">
    <property type="entry name" value="ParE_type2"/>
</dbReference>
<feature type="site" description="Interaction with DNA" evidence="9">
    <location>
        <position position="513"/>
    </location>
</feature>
<dbReference type="EC" id="5.6.2.2" evidence="9"/>
<gene>
    <name evidence="9 12" type="primary">parE</name>
    <name evidence="12" type="ORF">ERS132385_01333</name>
</gene>
<feature type="site" description="Interaction with DNA" evidence="9">
    <location>
        <position position="629"/>
    </location>
</feature>
<accession>A0A0Z8EKP0</accession>
<dbReference type="PROSITE" id="PS50880">
    <property type="entry name" value="TOPRIM"/>
    <property type="match status" value="1"/>
</dbReference>
<dbReference type="Pfam" id="PF01751">
    <property type="entry name" value="Toprim"/>
    <property type="match status" value="1"/>
</dbReference>
<dbReference type="InterPro" id="IPR006171">
    <property type="entry name" value="TOPRIM_dom"/>
</dbReference>
<dbReference type="SUPFAM" id="SSF56719">
    <property type="entry name" value="Type II DNA topoisomerase"/>
    <property type="match status" value="1"/>
</dbReference>
<dbReference type="InterPro" id="IPR018522">
    <property type="entry name" value="TopoIIA_CS"/>
</dbReference>
<evidence type="ECO:0000256" key="7">
    <source>
        <dbReference type="ARBA" id="ARBA00023235"/>
    </source>
</evidence>
<dbReference type="PANTHER" id="PTHR45866">
    <property type="entry name" value="DNA GYRASE/TOPOISOMERASE SUBUNIT B"/>
    <property type="match status" value="1"/>
</dbReference>
<dbReference type="PRINTS" id="PR00418">
    <property type="entry name" value="TPI2FAMILY"/>
</dbReference>
<name>A0A0Z8EKP0_STRSU</name>
<dbReference type="AlphaFoldDB" id="A0A0Z8EKP0"/>
<dbReference type="GO" id="GO:0007059">
    <property type="term" value="P:chromosome segregation"/>
    <property type="evidence" value="ECO:0007669"/>
    <property type="project" value="UniProtKB-UniRule"/>
</dbReference>
<evidence type="ECO:0000256" key="5">
    <source>
        <dbReference type="ARBA" id="ARBA00022842"/>
    </source>
</evidence>
<comment type="function">
    <text evidence="9">Topoisomerase IV is essential for chromosome segregation. It relaxes supercoiled DNA. Performs the decatenation events required during the replication of a circular DNA molecule.</text>
</comment>
<feature type="binding site" evidence="9">
    <location>
        <position position="51"/>
    </location>
    <ligand>
        <name>ATP</name>
        <dbReference type="ChEBI" id="CHEBI:30616"/>
    </ligand>
</feature>
<dbReference type="PROSITE" id="PS00177">
    <property type="entry name" value="TOPOISOMERASE_II"/>
    <property type="match status" value="1"/>
</dbReference>
<dbReference type="InterPro" id="IPR013759">
    <property type="entry name" value="Topo_IIA_B_C"/>
</dbReference>
<proteinExistence type="inferred from homology"/>
<evidence type="ECO:0000256" key="2">
    <source>
        <dbReference type="ARBA" id="ARBA00001946"/>
    </source>
</evidence>
<dbReference type="EMBL" id="FIFW01000012">
    <property type="protein sequence ID" value="CYU63655.1"/>
    <property type="molecule type" value="Genomic_DNA"/>
</dbReference>
<evidence type="ECO:0000259" key="11">
    <source>
        <dbReference type="PROSITE" id="PS50880"/>
    </source>
</evidence>
<dbReference type="NCBIfam" id="TIGR01058">
    <property type="entry name" value="parE_Gpos"/>
    <property type="match status" value="1"/>
</dbReference>
<comment type="subunit">
    <text evidence="8 9">Heterotetramer composed of ParC and ParE.</text>
</comment>
<dbReference type="SMART" id="SM00433">
    <property type="entry name" value="TOP2c"/>
    <property type="match status" value="1"/>
</dbReference>
<keyword evidence="5" id="KW-0460">Magnesium</keyword>
<dbReference type="Pfam" id="PF00986">
    <property type="entry name" value="DNA_gyraseB_C"/>
    <property type="match status" value="1"/>
</dbReference>
<dbReference type="SMART" id="SM00387">
    <property type="entry name" value="HATPase_c"/>
    <property type="match status" value="1"/>
</dbReference>
<dbReference type="Pfam" id="PF00204">
    <property type="entry name" value="DNA_gyraseB"/>
    <property type="match status" value="1"/>
</dbReference>
<sequence>MTKKEIDINNYNDDAIQVLEGLDAVRKRPGMYIGSTDGNGLHHMVWEIVDNAVDEALSGFGNRIDVTINKDGSLSVSDRGRGMPVGMHATGKPTVEVIFTVLHAGGKFGQGGYKTSGGLHGVGSSVVNALSSWLEVEITRDGAVYKQRFEQGGKPVTTLEKIGTAPKSKTGTKVTFRPDDTIFSTTDFKFNTIAERLKESAFLLKQVTMTLIDERTGEQEEYHYENGVQDFVSYLNEDKETLTPVLYFEGGDAGFQVQVAMQYNDGYSDNILSFVNNVRTKDGGTHETGLKLAITKAMNDYARKTNLLKEKDKNLEGSDYREGLSAVLSILVPEEHLQFEGQTKDKLGSPLARPVVDGIVSDKLTFFLLENGELASNLVRKAIKARDAREAARKARDESRNGKKNKKDKGLLSGKLTPAQSKNPAKNELYLVEGDSAGGSAKQGRDRKFQAILPLRGKVINTAKAKMADILKNEEINTMIYTIGAGVGSDFTLEDVNYDKIIIMTDADTDGAHIQTLLLTFFYRYMRPLVEAGRVYIALPPLYKMSKGKGKTEKIAYAWSDGELEDLRKDFGKGFILQRYKGLGEMNADQLWETTMNPETRTLIRVTIEDLARAERRVSVLMGDKVEPRRKWIEDNVKFTLEEATAFNK</sequence>
<organism evidence="12 13">
    <name type="scientific">Streptococcus suis</name>
    <dbReference type="NCBI Taxonomy" id="1307"/>
    <lineage>
        <taxon>Bacteria</taxon>
        <taxon>Bacillati</taxon>
        <taxon>Bacillota</taxon>
        <taxon>Bacilli</taxon>
        <taxon>Lactobacillales</taxon>
        <taxon>Streptococcaceae</taxon>
        <taxon>Streptococcus</taxon>
    </lineage>
</organism>
<dbReference type="GO" id="GO:0005524">
    <property type="term" value="F:ATP binding"/>
    <property type="evidence" value="ECO:0007669"/>
    <property type="project" value="UniProtKB-UniRule"/>
</dbReference>
<evidence type="ECO:0000256" key="1">
    <source>
        <dbReference type="ARBA" id="ARBA00000185"/>
    </source>
</evidence>
<dbReference type="RefSeq" id="WP_044688434.1">
    <property type="nucleotide sequence ID" value="NZ_CEEW01000054.1"/>
</dbReference>
<dbReference type="Gene3D" id="3.40.50.670">
    <property type="match status" value="1"/>
</dbReference>
<dbReference type="InterPro" id="IPR003594">
    <property type="entry name" value="HATPase_dom"/>
</dbReference>
<feature type="domain" description="Toprim" evidence="11">
    <location>
        <begin position="427"/>
        <end position="541"/>
    </location>
</feature>
<dbReference type="GO" id="GO:0046872">
    <property type="term" value="F:metal ion binding"/>
    <property type="evidence" value="ECO:0007669"/>
    <property type="project" value="UniProtKB-KW"/>
</dbReference>
<feature type="binding site" evidence="9">
    <location>
        <position position="344"/>
    </location>
    <ligand>
        <name>ATP</name>
        <dbReference type="ChEBI" id="CHEBI:30616"/>
    </ligand>
</feature>
<dbReference type="InterPro" id="IPR013760">
    <property type="entry name" value="Topo_IIA-like_dom_sf"/>
</dbReference>
<dbReference type="Gene3D" id="3.30.565.10">
    <property type="entry name" value="Histidine kinase-like ATPase, C-terminal domain"/>
    <property type="match status" value="1"/>
</dbReference>
<comment type="similarity">
    <text evidence="3">Belongs to the type II topoisomerase GyrB family.</text>
</comment>
<evidence type="ECO:0000256" key="3">
    <source>
        <dbReference type="ARBA" id="ARBA00010708"/>
    </source>
</evidence>
<dbReference type="PRINTS" id="PR01159">
    <property type="entry name" value="DNAGYRASEB"/>
</dbReference>
<comment type="catalytic activity">
    <reaction evidence="1 9">
        <text>ATP-dependent breakage, passage and rejoining of double-stranded DNA.</text>
        <dbReference type="EC" id="5.6.2.2"/>
    </reaction>
</comment>
<dbReference type="InterPro" id="IPR020568">
    <property type="entry name" value="Ribosomal_Su5_D2-typ_SF"/>
</dbReference>
<dbReference type="GO" id="GO:0034335">
    <property type="term" value="F:DNA negative supercoiling activity"/>
    <property type="evidence" value="ECO:0007669"/>
    <property type="project" value="UniProtKB-ARBA"/>
</dbReference>
<feature type="site" description="Interaction with DNA" evidence="9">
    <location>
        <position position="461"/>
    </location>
</feature>
<feature type="binding site" evidence="9">
    <location>
        <position position="11"/>
    </location>
    <ligand>
        <name>ATP</name>
        <dbReference type="ChEBI" id="CHEBI:30616"/>
    </ligand>
</feature>
<keyword evidence="9" id="KW-0799">Topoisomerase</keyword>
<evidence type="ECO:0000256" key="8">
    <source>
        <dbReference type="ARBA" id="ARBA00063644"/>
    </source>
</evidence>
<dbReference type="GO" id="GO:0006265">
    <property type="term" value="P:DNA topological change"/>
    <property type="evidence" value="ECO:0007669"/>
    <property type="project" value="UniProtKB-UniRule"/>
</dbReference>
<dbReference type="HAMAP" id="MF_00939">
    <property type="entry name" value="ParE_type2"/>
    <property type="match status" value="1"/>
</dbReference>
<dbReference type="SUPFAM" id="SSF54211">
    <property type="entry name" value="Ribosomal protein S5 domain 2-like"/>
    <property type="match status" value="1"/>
</dbReference>
<dbReference type="Pfam" id="PF02518">
    <property type="entry name" value="HATPase_c"/>
    <property type="match status" value="1"/>
</dbReference>
<dbReference type="FunFam" id="3.30.230.10:FF:000005">
    <property type="entry name" value="DNA gyrase subunit B"/>
    <property type="match status" value="1"/>
</dbReference>
<dbReference type="Proteomes" id="UP000073434">
    <property type="component" value="Unassembled WGS sequence"/>
</dbReference>
<dbReference type="CDD" id="cd16928">
    <property type="entry name" value="HATPase_GyrB-like"/>
    <property type="match status" value="1"/>
</dbReference>
<evidence type="ECO:0000313" key="13">
    <source>
        <dbReference type="Proteomes" id="UP000073434"/>
    </source>
</evidence>
<keyword evidence="6 9" id="KW-0238">DNA-binding</keyword>
<evidence type="ECO:0000313" key="12">
    <source>
        <dbReference type="EMBL" id="CYU63655.1"/>
    </source>
</evidence>
<dbReference type="FunFam" id="3.30.565.10:FF:000002">
    <property type="entry name" value="DNA gyrase subunit B"/>
    <property type="match status" value="1"/>
</dbReference>
<dbReference type="GO" id="GO:0005694">
    <property type="term" value="C:chromosome"/>
    <property type="evidence" value="ECO:0007669"/>
    <property type="project" value="InterPro"/>
</dbReference>
<dbReference type="FunFam" id="3.40.50.670:FF:000002">
    <property type="entry name" value="DNA gyrase subunit B"/>
    <property type="match status" value="1"/>
</dbReference>
<dbReference type="CDD" id="cd00822">
    <property type="entry name" value="TopoII_Trans_DNA_gyrase"/>
    <property type="match status" value="1"/>
</dbReference>
<keyword evidence="4" id="KW-0479">Metal-binding</keyword>
<dbReference type="NCBIfam" id="NF004189">
    <property type="entry name" value="PRK05644.1"/>
    <property type="match status" value="1"/>
</dbReference>
<dbReference type="InterPro" id="IPR001241">
    <property type="entry name" value="Topo_IIA"/>
</dbReference>
<comment type="cofactor">
    <cofactor evidence="2">
        <name>Mg(2+)</name>
        <dbReference type="ChEBI" id="CHEBI:18420"/>
    </cofactor>
</comment>
<keyword evidence="9" id="KW-0547">Nucleotide-binding</keyword>
<evidence type="ECO:0000256" key="9">
    <source>
        <dbReference type="HAMAP-Rule" id="MF_00939"/>
    </source>
</evidence>
<dbReference type="SUPFAM" id="SSF55874">
    <property type="entry name" value="ATPase domain of HSP90 chaperone/DNA topoisomerase II/histidine kinase"/>
    <property type="match status" value="1"/>
</dbReference>
<feature type="binding site" evidence="9">
    <location>
        <begin position="118"/>
        <end position="124"/>
    </location>
    <ligand>
        <name>ATP</name>
        <dbReference type="ChEBI" id="CHEBI:30616"/>
    </ligand>
</feature>
<dbReference type="InterPro" id="IPR036890">
    <property type="entry name" value="HATPase_C_sf"/>
</dbReference>
<dbReference type="InterPro" id="IPR014721">
    <property type="entry name" value="Ribsml_uS5_D2-typ_fold_subgr"/>
</dbReference>
<dbReference type="Gene3D" id="3.30.230.10">
    <property type="match status" value="1"/>
</dbReference>
<protein>
    <recommendedName>
        <fullName evidence="9">DNA topoisomerase 4 subunit B</fullName>
        <ecNumber evidence="9">5.6.2.2</ecNumber>
    </recommendedName>
    <alternativeName>
        <fullName evidence="9">Topoisomerase IV subunit B</fullName>
    </alternativeName>
</protein>
<dbReference type="InterPro" id="IPR002288">
    <property type="entry name" value="DNA_gyrase_B_C"/>
</dbReference>
<comment type="similarity">
    <text evidence="9">Belongs to the type II topoisomerase family. ParE type 2 subfamily.</text>
</comment>
<dbReference type="InterPro" id="IPR013506">
    <property type="entry name" value="Topo_IIA_bsu_dom2"/>
</dbReference>
<evidence type="ECO:0000256" key="10">
    <source>
        <dbReference type="SAM" id="MobiDB-lite"/>
    </source>
</evidence>
<keyword evidence="7 9" id="KW-0413">Isomerase</keyword>
<keyword evidence="9" id="KW-0067">ATP-binding</keyword>
<feature type="compositionally biased region" description="Basic and acidic residues" evidence="10">
    <location>
        <begin position="391"/>
        <end position="401"/>
    </location>
</feature>